<evidence type="ECO:0000313" key="2">
    <source>
        <dbReference type="Proteomes" id="UP000465609"/>
    </source>
</evidence>
<keyword evidence="2" id="KW-1185">Reference proteome</keyword>
<name>A0ABM7I6J9_9MYCO</name>
<accession>A0ABM7I6J9</accession>
<evidence type="ECO:0008006" key="3">
    <source>
        <dbReference type="Google" id="ProtNLM"/>
    </source>
</evidence>
<protein>
    <recommendedName>
        <fullName evidence="3">DUF402 domain-containing protein</fullName>
    </recommendedName>
</protein>
<dbReference type="EMBL" id="AP022577">
    <property type="protein sequence ID" value="BBX82175.1"/>
    <property type="molecule type" value="Genomic_DNA"/>
</dbReference>
<evidence type="ECO:0000313" key="1">
    <source>
        <dbReference type="EMBL" id="BBX82175.1"/>
    </source>
</evidence>
<proteinExistence type="predicted"/>
<gene>
    <name evidence="1" type="ORF">MAUB_00480</name>
</gene>
<sequence length="151" mass="16831">MGKATVHFADNTESMTFDEVEILDSGALRASNYMVFKHDNSRWGLGETLAVYYPAHAWSRIESLEPKVYTLWVSDQIEGDGPLWETVETCVSAKEAEALALSHIRRMLNTDDDAAAVQQAFDEGLSYRADDGDKTLRFFLARLPEVAQPAG</sequence>
<reference evidence="1 2" key="1">
    <citation type="journal article" date="2019" name="Emerg. Microbes Infect.">
        <title>Comprehensive subspecies identification of 175 nontuberculous mycobacteria species based on 7547 genomic profiles.</title>
        <authorList>
            <person name="Matsumoto Y."/>
            <person name="Kinjo T."/>
            <person name="Motooka D."/>
            <person name="Nabeya D."/>
            <person name="Jung N."/>
            <person name="Uechi K."/>
            <person name="Horii T."/>
            <person name="Iida T."/>
            <person name="Fujita J."/>
            <person name="Nakamura S."/>
        </authorList>
    </citation>
    <scope>NUCLEOTIDE SEQUENCE [LARGE SCALE GENOMIC DNA]</scope>
    <source>
        <strain evidence="1 2">JCM 15296</strain>
    </source>
</reference>
<dbReference type="Proteomes" id="UP000465609">
    <property type="component" value="Chromosome"/>
</dbReference>
<organism evidence="1 2">
    <name type="scientific">Mycolicibacterium aubagnense</name>
    <dbReference type="NCBI Taxonomy" id="319707"/>
    <lineage>
        <taxon>Bacteria</taxon>
        <taxon>Bacillati</taxon>
        <taxon>Actinomycetota</taxon>
        <taxon>Actinomycetes</taxon>
        <taxon>Mycobacteriales</taxon>
        <taxon>Mycobacteriaceae</taxon>
        <taxon>Mycolicibacterium</taxon>
    </lineage>
</organism>